<proteinExistence type="predicted"/>
<dbReference type="OrthoDB" id="9812311at2"/>
<gene>
    <name evidence="3" type="ORF">BLTE_34510</name>
</gene>
<feature type="transmembrane region" description="Helical" evidence="1">
    <location>
        <begin position="22"/>
        <end position="47"/>
    </location>
</feature>
<dbReference type="Proteomes" id="UP000266934">
    <property type="component" value="Chromosome"/>
</dbReference>
<keyword evidence="1" id="KW-0812">Transmembrane</keyword>
<name>A0A348G5D3_9HYPH</name>
<reference evidence="3 4" key="1">
    <citation type="submission" date="2018-08" db="EMBL/GenBank/DDBJ databases">
        <title>Complete genome sequencing of Blastochloris tepida GI.</title>
        <authorList>
            <person name="Tsukatani Y."/>
            <person name="Mori H."/>
        </authorList>
    </citation>
    <scope>NUCLEOTIDE SEQUENCE [LARGE SCALE GENOMIC DNA]</scope>
    <source>
        <strain evidence="3 4">GI</strain>
    </source>
</reference>
<dbReference type="AlphaFoldDB" id="A0A348G5D3"/>
<dbReference type="InterPro" id="IPR003848">
    <property type="entry name" value="DUF218"/>
</dbReference>
<dbReference type="RefSeq" id="WP_126401823.1">
    <property type="nucleotide sequence ID" value="NZ_AP018907.1"/>
</dbReference>
<protein>
    <recommendedName>
        <fullName evidence="2">DUF218 domain-containing protein</fullName>
    </recommendedName>
</protein>
<evidence type="ECO:0000313" key="4">
    <source>
        <dbReference type="Proteomes" id="UP000266934"/>
    </source>
</evidence>
<dbReference type="InterPro" id="IPR051599">
    <property type="entry name" value="Cell_Envelope_Assoc"/>
</dbReference>
<dbReference type="GO" id="GO:0005886">
    <property type="term" value="C:plasma membrane"/>
    <property type="evidence" value="ECO:0007669"/>
    <property type="project" value="TreeGrafter"/>
</dbReference>
<dbReference type="EMBL" id="AP018907">
    <property type="protein sequence ID" value="BBF94766.1"/>
    <property type="molecule type" value="Genomic_DNA"/>
</dbReference>
<dbReference type="GO" id="GO:0043164">
    <property type="term" value="P:Gram-negative-bacterium-type cell wall biogenesis"/>
    <property type="evidence" value="ECO:0007669"/>
    <property type="project" value="TreeGrafter"/>
</dbReference>
<evidence type="ECO:0000256" key="1">
    <source>
        <dbReference type="SAM" id="Phobius"/>
    </source>
</evidence>
<dbReference type="Pfam" id="PF02698">
    <property type="entry name" value="DUF218"/>
    <property type="match status" value="1"/>
</dbReference>
<organism evidence="3 4">
    <name type="scientific">Blastochloris tepida</name>
    <dbReference type="NCBI Taxonomy" id="2233851"/>
    <lineage>
        <taxon>Bacteria</taxon>
        <taxon>Pseudomonadati</taxon>
        <taxon>Pseudomonadota</taxon>
        <taxon>Alphaproteobacteria</taxon>
        <taxon>Hyphomicrobiales</taxon>
        <taxon>Blastochloridaceae</taxon>
        <taxon>Blastochloris</taxon>
    </lineage>
</organism>
<keyword evidence="4" id="KW-1185">Reference proteome</keyword>
<keyword evidence="1" id="KW-0472">Membrane</keyword>
<dbReference type="PANTHER" id="PTHR30336:SF4">
    <property type="entry name" value="ENVELOPE BIOGENESIS FACTOR ELYC"/>
    <property type="match status" value="1"/>
</dbReference>
<evidence type="ECO:0000313" key="3">
    <source>
        <dbReference type="EMBL" id="BBF94766.1"/>
    </source>
</evidence>
<keyword evidence="1" id="KW-1133">Transmembrane helix</keyword>
<feature type="domain" description="DUF218" evidence="2">
    <location>
        <begin position="61"/>
        <end position="186"/>
    </location>
</feature>
<accession>A0A348G5D3</accession>
<evidence type="ECO:0000259" key="2">
    <source>
        <dbReference type="Pfam" id="PF02698"/>
    </source>
</evidence>
<dbReference type="CDD" id="cd06259">
    <property type="entry name" value="YdcF-like"/>
    <property type="match status" value="1"/>
</dbReference>
<dbReference type="PANTHER" id="PTHR30336">
    <property type="entry name" value="INNER MEMBRANE PROTEIN, PROBABLE PERMEASE"/>
    <property type="match status" value="1"/>
</dbReference>
<dbReference type="GO" id="GO:0000270">
    <property type="term" value="P:peptidoglycan metabolic process"/>
    <property type="evidence" value="ECO:0007669"/>
    <property type="project" value="TreeGrafter"/>
</dbReference>
<dbReference type="KEGG" id="blag:BLTE_34510"/>
<sequence length="226" mass="24648">MTIGQNREPAIPPRRRFHLFRLALELVGLATLVGLCAGIGGFFWFAAGIDMEERPLSEKADAIVVPTGGASRIEDGLVLLGRGLGQRLLITGVNRSTRAEELARLAPQNATLFACCVDIDRRALNTNGNAIETGVWARRHGFRSLIVVTSAYHMPRALVELGGAMPDVALIPFPVISDQLRAEPWWTSPRTARLVALEYVKFLMAHVRLRLDPPAHAAALATAQSR</sequence>